<dbReference type="GeneTree" id="ENSGT00940000167103"/>
<dbReference type="PROSITE" id="PS00010">
    <property type="entry name" value="ASX_HYDROXYL"/>
    <property type="match status" value="1"/>
</dbReference>
<feature type="domain" description="EGF-like" evidence="7">
    <location>
        <begin position="709"/>
        <end position="741"/>
    </location>
</feature>
<dbReference type="PROSITE" id="PS00022">
    <property type="entry name" value="EGF_1"/>
    <property type="match status" value="3"/>
</dbReference>
<protein>
    <submittedName>
        <fullName evidence="9">Si:ch211-246m6.5</fullName>
    </submittedName>
</protein>
<dbReference type="GO" id="GO:0005102">
    <property type="term" value="F:signaling receptor binding"/>
    <property type="evidence" value="ECO:0007669"/>
    <property type="project" value="TreeGrafter"/>
</dbReference>
<dbReference type="PROSITE" id="PS51233">
    <property type="entry name" value="VWFD"/>
    <property type="match status" value="1"/>
</dbReference>
<dbReference type="InterPro" id="IPR050969">
    <property type="entry name" value="Dev_Signal_Modulators"/>
</dbReference>
<dbReference type="InterPro" id="IPR000152">
    <property type="entry name" value="EGF-type_Asp/Asn_hydroxyl_site"/>
</dbReference>
<feature type="disulfide bond" evidence="6">
    <location>
        <begin position="777"/>
        <end position="787"/>
    </location>
</feature>
<feature type="disulfide bond" evidence="6">
    <location>
        <begin position="625"/>
        <end position="635"/>
    </location>
</feature>
<feature type="domain" description="EGF-like" evidence="7">
    <location>
        <begin position="621"/>
        <end position="656"/>
    </location>
</feature>
<keyword evidence="3" id="KW-0677">Repeat</keyword>
<dbReference type="PROSITE" id="PS01186">
    <property type="entry name" value="EGF_2"/>
    <property type="match status" value="2"/>
</dbReference>
<dbReference type="SMART" id="SM00179">
    <property type="entry name" value="EGF_CA"/>
    <property type="match status" value="2"/>
</dbReference>
<dbReference type="SMART" id="SM00181">
    <property type="entry name" value="EGF"/>
    <property type="match status" value="8"/>
</dbReference>
<dbReference type="FunFam" id="2.10.25.10:FF:000595">
    <property type="entry name" value="von Willebrand factor D and EGF domain-containing protein"/>
    <property type="match status" value="1"/>
</dbReference>
<dbReference type="PANTHER" id="PTHR14949:SF51">
    <property type="entry name" value="VON WILLEBRAND FACTOR D AND EGF DOMAIN-CONTAINING PROTEIN"/>
    <property type="match status" value="1"/>
</dbReference>
<evidence type="ECO:0000256" key="4">
    <source>
        <dbReference type="ARBA" id="ARBA00023054"/>
    </source>
</evidence>
<feature type="domain" description="EGF-like" evidence="7">
    <location>
        <begin position="580"/>
        <end position="619"/>
    </location>
</feature>
<accession>A0A668ADF7</accession>
<evidence type="ECO:0000313" key="9">
    <source>
        <dbReference type="Ensembl" id="ENSMMDP00005049248.1"/>
    </source>
</evidence>
<keyword evidence="4" id="KW-0175">Coiled coil</keyword>
<keyword evidence="10" id="KW-1185">Reference proteome</keyword>
<proteinExistence type="predicted"/>
<feature type="domain" description="VWFD" evidence="8">
    <location>
        <begin position="1"/>
        <end position="60"/>
    </location>
</feature>
<name>A0A668ADF7_9TELE</name>
<feature type="disulfide bond" evidence="6">
    <location>
        <begin position="713"/>
        <end position="723"/>
    </location>
</feature>
<dbReference type="InterPro" id="IPR058727">
    <property type="entry name" value="Helical_Vwde"/>
</dbReference>
<evidence type="ECO:0000256" key="1">
    <source>
        <dbReference type="ARBA" id="ARBA00022536"/>
    </source>
</evidence>
<evidence type="ECO:0000313" key="10">
    <source>
        <dbReference type="Proteomes" id="UP000472263"/>
    </source>
</evidence>
<feature type="disulfide bond" evidence="6">
    <location>
        <begin position="731"/>
        <end position="740"/>
    </location>
</feature>
<feature type="disulfide bond" evidence="6">
    <location>
        <begin position="609"/>
        <end position="618"/>
    </location>
</feature>
<dbReference type="PROSITE" id="PS01187">
    <property type="entry name" value="EGF_CA"/>
    <property type="match status" value="1"/>
</dbReference>
<dbReference type="InterPro" id="IPR000742">
    <property type="entry name" value="EGF"/>
</dbReference>
<dbReference type="GO" id="GO:0009986">
    <property type="term" value="C:cell surface"/>
    <property type="evidence" value="ECO:0007669"/>
    <property type="project" value="TreeGrafter"/>
</dbReference>
<dbReference type="InterPro" id="IPR018097">
    <property type="entry name" value="EGF_Ca-bd_CS"/>
</dbReference>
<reference evidence="9" key="1">
    <citation type="submission" date="2019-06" db="EMBL/GenBank/DDBJ databases">
        <authorList>
            <consortium name="Wellcome Sanger Institute Data Sharing"/>
        </authorList>
    </citation>
    <scope>NUCLEOTIDE SEQUENCE [LARGE SCALE GENOMIC DNA]</scope>
</reference>
<dbReference type="CDD" id="cd00054">
    <property type="entry name" value="EGF_CA"/>
    <property type="match status" value="1"/>
</dbReference>
<evidence type="ECO:0000256" key="5">
    <source>
        <dbReference type="ARBA" id="ARBA00023157"/>
    </source>
</evidence>
<keyword evidence="5 6" id="KW-1015">Disulfide bond</keyword>
<dbReference type="Gene3D" id="2.10.25.10">
    <property type="entry name" value="Laminin"/>
    <property type="match status" value="6"/>
</dbReference>
<evidence type="ECO:0000256" key="2">
    <source>
        <dbReference type="ARBA" id="ARBA00022729"/>
    </source>
</evidence>
<dbReference type="Proteomes" id="UP000472263">
    <property type="component" value="Chromosome 2"/>
</dbReference>
<feature type="domain" description="EGF-like" evidence="7">
    <location>
        <begin position="837"/>
        <end position="869"/>
    </location>
</feature>
<dbReference type="Pfam" id="PF12661">
    <property type="entry name" value="hEGF"/>
    <property type="match status" value="2"/>
</dbReference>
<evidence type="ECO:0000256" key="3">
    <source>
        <dbReference type="ARBA" id="ARBA00022737"/>
    </source>
</evidence>
<reference evidence="9" key="2">
    <citation type="submission" date="2025-08" db="UniProtKB">
        <authorList>
            <consortium name="Ensembl"/>
        </authorList>
    </citation>
    <scope>IDENTIFICATION</scope>
</reference>
<feature type="disulfide bond" evidence="6">
    <location>
        <begin position="795"/>
        <end position="804"/>
    </location>
</feature>
<evidence type="ECO:0000259" key="7">
    <source>
        <dbReference type="PROSITE" id="PS50026"/>
    </source>
</evidence>
<evidence type="ECO:0000256" key="6">
    <source>
        <dbReference type="PROSITE-ProRule" id="PRU00076"/>
    </source>
</evidence>
<dbReference type="SUPFAM" id="SSF57196">
    <property type="entry name" value="EGF/Laminin"/>
    <property type="match status" value="4"/>
</dbReference>
<feature type="disulfide bond" evidence="6">
    <location>
        <begin position="859"/>
        <end position="868"/>
    </location>
</feature>
<sequence length="899" mass="98025">MSLSVRAPSADFGNMRGLCGTFDRNGNNDFHGTDGGVYGPDDLQRFIEAWRSVSDIRYSTSHQATAGMGNMYNPSAHSDCISFDNVDYTSVFPSMDTTLEYIKSPEREDGVLAMSAFNSHPLERRHSLYKEHGQHGEGHDDELHDEFREDLLLSVNRRRRQTLYEFQPIFTAQSLSQVDLESFAYFFPEDHLAEARPEVQPRWPTPSGLTSATALGVCQMALANSTVGTVCRGLLGRRLDEAVDLCMLDLQLKDDLGWDEALLPYLENECERRLLENRTQRALEAASVPGQSGEMVTALRCPNFCNGNGECTEWGCQCFPSYSFYDCSLAISQPVELTDLENGGLCDIRVFDCRSVRVFGLGFIDSPDLSCHATRLKYMNGVWVPGEKQRTKAIFLSSKALDCTVPSLSNMAIHTEDFMMDDKPYARWEMKVTNDGSQYSQAKVLTIYDGICQVCEASRSGLCKLKERTCNIDGMCFTEGDSNPSSPCLLCDPETSKFSWSVNQVNEPPTFHRPQGDLRTFAGENFVFQFTASDPEGSALLFQLEEGPEGAVLSPAGLLIWRVPPLVTKRRLSLLCPQIHVVPCGCQNGGTCVTDVNFPAGSGKYLCVCPKGTRGDLCDQDVDECLSAPCVAGKCVNTANGYRCECTAGLRGEFFFMFQSVISTLGLKAPRRPLSVFPAVCRHPCGRNMECAAPNTCRCKPGYTGQDCQTAICQPECVNGGVCIAPGVCQCPGGFHGETCQEALCSPACGNGGSCVGLQTCSCPYGFVGPRCETMVCNRHCHNGGQCVSPDECLCPPGWTGPSCETALCSPVCLNGGSCVRPDSCDCPHGFYGSHCQNAVCSPPCKNGGLCMRNNVCSCLQGYTGGRCEKSPYPPRLTSSLPLLSSRPSLLTFFSSSSR</sequence>
<reference evidence="9" key="3">
    <citation type="submission" date="2025-09" db="UniProtKB">
        <authorList>
            <consortium name="Ensembl"/>
        </authorList>
    </citation>
    <scope>IDENTIFICATION</scope>
</reference>
<dbReference type="FunFam" id="2.10.25.10:FF:000499">
    <property type="entry name" value="Predicted protein"/>
    <property type="match status" value="1"/>
</dbReference>
<dbReference type="InterPro" id="IPR001881">
    <property type="entry name" value="EGF-like_Ca-bd_dom"/>
</dbReference>
<keyword evidence="2" id="KW-0732">Signal</keyword>
<keyword evidence="1 6" id="KW-0245">EGF-like domain</keyword>
<dbReference type="InterPro" id="IPR013032">
    <property type="entry name" value="EGF-like_CS"/>
</dbReference>
<dbReference type="Pfam" id="PF26129">
    <property type="entry name" value="Vwde"/>
    <property type="match status" value="1"/>
</dbReference>
<dbReference type="AlphaFoldDB" id="A0A668ADF7"/>
<dbReference type="PANTHER" id="PTHR14949">
    <property type="entry name" value="EGF-LIKE-DOMAIN, MULTIPLE 7, 8"/>
    <property type="match status" value="1"/>
</dbReference>
<feature type="disulfide bond" evidence="6">
    <location>
        <begin position="841"/>
        <end position="851"/>
    </location>
</feature>
<comment type="caution">
    <text evidence="6">Lacks conserved residue(s) required for the propagation of feature annotation.</text>
</comment>
<organism evidence="9 10">
    <name type="scientific">Myripristis murdjan</name>
    <name type="common">pinecone soldierfish</name>
    <dbReference type="NCBI Taxonomy" id="586833"/>
    <lineage>
        <taxon>Eukaryota</taxon>
        <taxon>Metazoa</taxon>
        <taxon>Chordata</taxon>
        <taxon>Craniata</taxon>
        <taxon>Vertebrata</taxon>
        <taxon>Euteleostomi</taxon>
        <taxon>Actinopterygii</taxon>
        <taxon>Neopterygii</taxon>
        <taxon>Teleostei</taxon>
        <taxon>Neoteleostei</taxon>
        <taxon>Acanthomorphata</taxon>
        <taxon>Holocentriformes</taxon>
        <taxon>Holocentridae</taxon>
        <taxon>Myripristis</taxon>
    </lineage>
</organism>
<dbReference type="InterPro" id="IPR001846">
    <property type="entry name" value="VWF_type-D"/>
</dbReference>
<dbReference type="PROSITE" id="PS50026">
    <property type="entry name" value="EGF_3"/>
    <property type="match status" value="5"/>
</dbReference>
<dbReference type="FunFam" id="2.10.25.10:FF:000490">
    <property type="entry name" value="von Willebrand factor D and EGF domain-containing protein"/>
    <property type="match status" value="1"/>
</dbReference>
<dbReference type="GO" id="GO:0005576">
    <property type="term" value="C:extracellular region"/>
    <property type="evidence" value="ECO:0007669"/>
    <property type="project" value="TreeGrafter"/>
</dbReference>
<feature type="domain" description="EGF-like" evidence="7">
    <location>
        <begin position="773"/>
        <end position="805"/>
    </location>
</feature>
<dbReference type="GO" id="GO:0005509">
    <property type="term" value="F:calcium ion binding"/>
    <property type="evidence" value="ECO:0007669"/>
    <property type="project" value="InterPro"/>
</dbReference>
<dbReference type="Ensembl" id="ENSMMDT00005050207.1">
    <property type="protein sequence ID" value="ENSMMDP00005049248.1"/>
    <property type="gene ID" value="ENSMMDG00005022381.1"/>
</dbReference>
<evidence type="ECO:0000259" key="8">
    <source>
        <dbReference type="PROSITE" id="PS51233"/>
    </source>
</evidence>